<evidence type="ECO:0000256" key="8">
    <source>
        <dbReference type="ARBA" id="ARBA00023288"/>
    </source>
</evidence>
<dbReference type="EMBL" id="KX701182">
    <property type="protein sequence ID" value="APD75138.1"/>
    <property type="molecule type" value="Genomic_DNA"/>
</dbReference>
<keyword evidence="9" id="KW-0175">Coiled coil</keyword>
<keyword evidence="5 10" id="KW-0732">Signal</keyword>
<dbReference type="GO" id="GO:0098552">
    <property type="term" value="C:side of membrane"/>
    <property type="evidence" value="ECO:0007669"/>
    <property type="project" value="UniProtKB-KW"/>
</dbReference>
<dbReference type="VEuPathDB" id="TriTrypDB:Tb1125.Tb09.v4.0053"/>
<organism evidence="12">
    <name type="scientific">Trypanosoma brucei</name>
    <dbReference type="NCBI Taxonomy" id="5691"/>
    <lineage>
        <taxon>Eukaryota</taxon>
        <taxon>Discoba</taxon>
        <taxon>Euglenozoa</taxon>
        <taxon>Kinetoplastea</taxon>
        <taxon>Metakinetoplastina</taxon>
        <taxon>Trypanosomatida</taxon>
        <taxon>Trypanosomatidae</taxon>
        <taxon>Trypanosoma</taxon>
    </lineage>
</organism>
<protein>
    <submittedName>
        <fullName evidence="12">Variant surface glycoprotein 1125.4954</fullName>
    </submittedName>
</protein>
<dbReference type="InterPro" id="IPR025932">
    <property type="entry name" value="Trypano_VSG_B_N_dom"/>
</dbReference>
<name>A0A1J0RBS0_9TRYP</name>
<keyword evidence="3" id="KW-1003">Cell membrane</keyword>
<evidence type="ECO:0000256" key="1">
    <source>
        <dbReference type="ARBA" id="ARBA00002523"/>
    </source>
</evidence>
<dbReference type="AlphaFoldDB" id="A0A1J0RBS0"/>
<keyword evidence="8" id="KW-0449">Lipoprotein</keyword>
<keyword evidence="4" id="KW-0336">GPI-anchor</keyword>
<feature type="signal peptide" evidence="10">
    <location>
        <begin position="1"/>
        <end position="18"/>
    </location>
</feature>
<dbReference type="Pfam" id="PF13206">
    <property type="entry name" value="VSG_B"/>
    <property type="match status" value="1"/>
</dbReference>
<dbReference type="VEuPathDB" id="TriTrypDB:Tb427_000046500"/>
<evidence type="ECO:0000313" key="12">
    <source>
        <dbReference type="EMBL" id="APD75138.1"/>
    </source>
</evidence>
<sequence>MLLELALTFVLATAAVDAAGENAREFRRICVFYQLLTQKITEHKAVSGGATNPTTEDPAAKVGEIVRHIIKLNLTTVQSEIAAILADNTPEGTHEKVKDNAAKKGYFDRLEKAEFDTMKTSFKAISTDETNKDFRTKYGLPLSQERKLSLQKTFSHLARRALDIRDEHKNIMERLENVRKQARNQALASLYGEAYANSIGSDNKPSQPWKDFPDKTKFPWADTAGRDAICEKPDGGAEKAGQAIATDAVCLCVGETAGSNIYCKDPTLGTNSQINSGRTSQAKATANWKGYVSECNTVVPPETVQLKPRALEAAIAEFYASLGKNSAAIGTAPASAANSLAKGSAIFGYYGYDSRAGPPCATPSTANTAEQGKGACIDYVNLLTTKTGIPWVNAVLEVSEKLIDADKIARESQVSIANAQQL</sequence>
<dbReference type="GO" id="GO:0005886">
    <property type="term" value="C:plasma membrane"/>
    <property type="evidence" value="ECO:0007669"/>
    <property type="project" value="UniProtKB-SubCell"/>
</dbReference>
<keyword evidence="6" id="KW-0472">Membrane</keyword>
<evidence type="ECO:0000256" key="9">
    <source>
        <dbReference type="SAM" id="Coils"/>
    </source>
</evidence>
<evidence type="ECO:0000256" key="5">
    <source>
        <dbReference type="ARBA" id="ARBA00022729"/>
    </source>
</evidence>
<evidence type="ECO:0000256" key="6">
    <source>
        <dbReference type="ARBA" id="ARBA00023136"/>
    </source>
</evidence>
<evidence type="ECO:0000256" key="2">
    <source>
        <dbReference type="ARBA" id="ARBA00004609"/>
    </source>
</evidence>
<accession>A0A1J0RBS0</accession>
<evidence type="ECO:0000256" key="3">
    <source>
        <dbReference type="ARBA" id="ARBA00022475"/>
    </source>
</evidence>
<evidence type="ECO:0000256" key="4">
    <source>
        <dbReference type="ARBA" id="ARBA00022622"/>
    </source>
</evidence>
<evidence type="ECO:0000256" key="10">
    <source>
        <dbReference type="SAM" id="SignalP"/>
    </source>
</evidence>
<evidence type="ECO:0000256" key="7">
    <source>
        <dbReference type="ARBA" id="ARBA00023180"/>
    </source>
</evidence>
<keyword evidence="7" id="KW-0325">Glycoprotein</keyword>
<feature type="chain" id="PRO_5012701159" evidence="10">
    <location>
        <begin position="19"/>
        <end position="422"/>
    </location>
</feature>
<proteinExistence type="predicted"/>
<feature type="coiled-coil region" evidence="9">
    <location>
        <begin position="158"/>
        <end position="185"/>
    </location>
</feature>
<comment type="function">
    <text evidence="1">VSG forms a coat on the surface of the parasite. The trypanosome evades the immune response of the host by expressing a series of antigenically distinct VSGs from an estimated 1000 VSG genes.</text>
</comment>
<reference evidence="12" key="1">
    <citation type="submission" date="2016-08" db="EMBL/GenBank/DDBJ databases">
        <title>VSG repertoire of Trypanosoma brucei EATRO 1125.</title>
        <authorList>
            <person name="Cross G.A."/>
        </authorList>
    </citation>
    <scope>NUCLEOTIDE SEQUENCE</scope>
    <source>
        <strain evidence="12">EATRO 1125</strain>
    </source>
</reference>
<evidence type="ECO:0000259" key="11">
    <source>
        <dbReference type="Pfam" id="PF13206"/>
    </source>
</evidence>
<comment type="subcellular location">
    <subcellularLocation>
        <location evidence="2">Cell membrane</location>
        <topology evidence="2">Lipid-anchor</topology>
        <topology evidence="2">GPI-anchor</topology>
    </subcellularLocation>
</comment>
<feature type="domain" description="Trypanosome variant surface glycoprotein B-type N-terminal" evidence="11">
    <location>
        <begin position="6"/>
        <end position="413"/>
    </location>
</feature>